<gene>
    <name evidence="2" type="ORF">S03H2_60003</name>
</gene>
<feature type="compositionally biased region" description="Polar residues" evidence="1">
    <location>
        <begin position="36"/>
        <end position="45"/>
    </location>
</feature>
<feature type="compositionally biased region" description="Basic and acidic residues" evidence="1">
    <location>
        <begin position="24"/>
        <end position="35"/>
    </location>
</feature>
<accession>X1JZ55</accession>
<reference evidence="2" key="1">
    <citation type="journal article" date="2014" name="Front. Microbiol.">
        <title>High frequency of phylogenetically diverse reductive dehalogenase-homologous genes in deep subseafloor sedimentary metagenomes.</title>
        <authorList>
            <person name="Kawai M."/>
            <person name="Futagami T."/>
            <person name="Toyoda A."/>
            <person name="Takaki Y."/>
            <person name="Nishi S."/>
            <person name="Hori S."/>
            <person name="Arai W."/>
            <person name="Tsubouchi T."/>
            <person name="Morono Y."/>
            <person name="Uchiyama I."/>
            <person name="Ito T."/>
            <person name="Fujiyama A."/>
            <person name="Inagaki F."/>
            <person name="Takami H."/>
        </authorList>
    </citation>
    <scope>NUCLEOTIDE SEQUENCE</scope>
    <source>
        <strain evidence="2">Expedition CK06-06</strain>
    </source>
</reference>
<organism evidence="2">
    <name type="scientific">marine sediment metagenome</name>
    <dbReference type="NCBI Taxonomy" id="412755"/>
    <lineage>
        <taxon>unclassified sequences</taxon>
        <taxon>metagenomes</taxon>
        <taxon>ecological metagenomes</taxon>
    </lineage>
</organism>
<comment type="caution">
    <text evidence="2">The sequence shown here is derived from an EMBL/GenBank/DDBJ whole genome shotgun (WGS) entry which is preliminary data.</text>
</comment>
<dbReference type="EMBL" id="BARU01038630">
    <property type="protein sequence ID" value="GAH86700.1"/>
    <property type="molecule type" value="Genomic_DNA"/>
</dbReference>
<feature type="non-terminal residue" evidence="2">
    <location>
        <position position="45"/>
    </location>
</feature>
<protein>
    <submittedName>
        <fullName evidence="2">Uncharacterized protein</fullName>
    </submittedName>
</protein>
<evidence type="ECO:0000313" key="2">
    <source>
        <dbReference type="EMBL" id="GAH86700.1"/>
    </source>
</evidence>
<name>X1JZ55_9ZZZZ</name>
<evidence type="ECO:0000256" key="1">
    <source>
        <dbReference type="SAM" id="MobiDB-lite"/>
    </source>
</evidence>
<proteinExistence type="predicted"/>
<sequence length="45" mass="5212">MVKDAIWIRGTRSGRLKIVDAMKPERKNEKIDSENPSRISKNTIE</sequence>
<dbReference type="AlphaFoldDB" id="X1JZ55"/>
<feature type="region of interest" description="Disordered" evidence="1">
    <location>
        <begin position="24"/>
        <end position="45"/>
    </location>
</feature>